<comment type="similarity">
    <text evidence="1">Belongs to the metallo-beta-lactamase superfamily. Class-B beta-lactamase family.</text>
</comment>
<dbReference type="Gene3D" id="3.60.15.10">
    <property type="entry name" value="Ribonuclease Z/Hydroxyacylglutathione hydrolase-like"/>
    <property type="match status" value="1"/>
</dbReference>
<feature type="domain" description="Metallo-beta-lactamase" evidence="2">
    <location>
        <begin position="52"/>
        <end position="237"/>
    </location>
</feature>
<dbReference type="PANTHER" id="PTHR42951:SF4">
    <property type="entry name" value="ACYL-COENZYME A THIOESTERASE MBLAC2"/>
    <property type="match status" value="1"/>
</dbReference>
<comment type="caution">
    <text evidence="3">The sequence shown here is derived from an EMBL/GenBank/DDBJ whole genome shotgun (WGS) entry which is preliminary data.</text>
</comment>
<evidence type="ECO:0000256" key="1">
    <source>
        <dbReference type="ARBA" id="ARBA00005250"/>
    </source>
</evidence>
<reference evidence="3 4" key="1">
    <citation type="journal article" date="2016" name="Nat. Commun.">
        <title>Thousands of microbial genomes shed light on interconnected biogeochemical processes in an aquifer system.</title>
        <authorList>
            <person name="Anantharaman K."/>
            <person name="Brown C.T."/>
            <person name="Hug L.A."/>
            <person name="Sharon I."/>
            <person name="Castelle C.J."/>
            <person name="Probst A.J."/>
            <person name="Thomas B.C."/>
            <person name="Singh A."/>
            <person name="Wilkins M.J."/>
            <person name="Karaoz U."/>
            <person name="Brodie E.L."/>
            <person name="Williams K.H."/>
            <person name="Hubbard S.S."/>
            <person name="Banfield J.F."/>
        </authorList>
    </citation>
    <scope>NUCLEOTIDE SEQUENCE [LARGE SCALE GENOMIC DNA]</scope>
</reference>
<organism evidence="3 4">
    <name type="scientific">Candidatus Muproteobacteria bacterium RBG_16_62_13</name>
    <dbReference type="NCBI Taxonomy" id="1817756"/>
    <lineage>
        <taxon>Bacteria</taxon>
        <taxon>Pseudomonadati</taxon>
        <taxon>Pseudomonadota</taxon>
        <taxon>Candidatus Muproteobacteria</taxon>
    </lineage>
</organism>
<dbReference type="InterPro" id="IPR050855">
    <property type="entry name" value="NDM-1-like"/>
</dbReference>
<gene>
    <name evidence="3" type="ORF">A2140_09545</name>
</gene>
<evidence type="ECO:0000313" key="4">
    <source>
        <dbReference type="Proteomes" id="UP000178379"/>
    </source>
</evidence>
<protein>
    <recommendedName>
        <fullName evidence="2">Metallo-beta-lactamase domain-containing protein</fullName>
    </recommendedName>
</protein>
<evidence type="ECO:0000313" key="3">
    <source>
        <dbReference type="EMBL" id="OGI38317.1"/>
    </source>
</evidence>
<name>A0A1F6SZG3_9PROT</name>
<dbReference type="Pfam" id="PF00753">
    <property type="entry name" value="Lactamase_B"/>
    <property type="match status" value="1"/>
</dbReference>
<dbReference type="AlphaFoldDB" id="A0A1F6SZG3"/>
<dbReference type="SMART" id="SM00849">
    <property type="entry name" value="Lactamase_B"/>
    <property type="match status" value="1"/>
</dbReference>
<dbReference type="STRING" id="1817756.A2140_09545"/>
<dbReference type="CDD" id="cd16282">
    <property type="entry name" value="metallo-hydrolase-like_MBL-fold"/>
    <property type="match status" value="1"/>
</dbReference>
<dbReference type="Proteomes" id="UP000178379">
    <property type="component" value="Unassembled WGS sequence"/>
</dbReference>
<dbReference type="PANTHER" id="PTHR42951">
    <property type="entry name" value="METALLO-BETA-LACTAMASE DOMAIN-CONTAINING"/>
    <property type="match status" value="1"/>
</dbReference>
<dbReference type="EMBL" id="MFSQ01000124">
    <property type="protein sequence ID" value="OGI38317.1"/>
    <property type="molecule type" value="Genomic_DNA"/>
</dbReference>
<accession>A0A1F6SZG3</accession>
<sequence>MHRQIVVALLVLFFPAAGMAGALELKPVKVGDGVYAVVGDLEGQTYKNDGLNANLGFVVGRDGVLVINTGPTRRVAEALHRAIKTVTTSPVKWVVNVNSQNHYWHGNGYFASPDVQIISHEAAVKVMRESGNAQLEANRNELKEKAAGTTLAYPAVLVKESHTIDLGNRTVEVRHFGHAHTPGDVAVWLPKEKLVFTGDIIYTERMLAVIPLSNSGKWVTACDRLLALNPAIVVPGHGRPTDAARARRDTRDYLDSLRTQSKQAFERGDSLMKAVNKIDQSKFKHLANFEQLARRNANVVFREVEKESF</sequence>
<dbReference type="SUPFAM" id="SSF56281">
    <property type="entry name" value="Metallo-hydrolase/oxidoreductase"/>
    <property type="match status" value="1"/>
</dbReference>
<evidence type="ECO:0000259" key="2">
    <source>
        <dbReference type="SMART" id="SM00849"/>
    </source>
</evidence>
<proteinExistence type="inferred from homology"/>
<dbReference type="InterPro" id="IPR001279">
    <property type="entry name" value="Metallo-B-lactamas"/>
</dbReference>
<dbReference type="GO" id="GO:0017001">
    <property type="term" value="P:antibiotic catabolic process"/>
    <property type="evidence" value="ECO:0007669"/>
    <property type="project" value="UniProtKB-ARBA"/>
</dbReference>
<dbReference type="InterPro" id="IPR036866">
    <property type="entry name" value="RibonucZ/Hydroxyglut_hydro"/>
</dbReference>